<feature type="domain" description="Putative endonuclease Z1" evidence="1">
    <location>
        <begin position="266"/>
        <end position="526"/>
    </location>
</feature>
<sequence>MFGVTALALDRSVDIVVILAGTRLSLWRQTYERLADQLDSGIENAAKANQRILCPAPGVALSGVSTSLQDTYRLSTAQVRRKLNQNRPLIVVAMKQTNHLYALGNALRSSVFGAVEELERPVHMLVLDDEADDGSVLDAAVEAEQDPLSPSLKQIPRAIADLWDPRSTEAPSNLFATYVGYTATPQANLLQEDHNPLAPRDFVISLRTPLDVGHPVDTTRTDVAKSSTYPEPTGMDNFYTGGEVYYRRGASAGLCVELTADEDDDLGEAIRAFLVSGAIRLHRAGGVLGPHSITDLGFSTREDAIAESPSPHSMLFHPSAEIGRHFKGAEDVLLWAGIDDRTKAREHLESGNAYLPNVLIAKMRSEEPLWEKWIDRYRESSSEITTQFNIINPREIPDWSIVKEILETEIIPGTRVSVVNSDPAADDRPEYKPSFNSVDGQWHAARDLSTIFVSGNVMARGLTLEGMSTALFQRGSNTPLADTQMQMQRWFGYRGKHIELCRLFAGRSQLDLFKAYHDIDEAIRISTSEAMAGEAPSPVMLHGLEFLATGKIANLGRTPLCPSSKPFITLINSGQEPDPNVDLVAELFTSRSSSDVIVGRSKRGRALDETVSLTEAADLLGSLVFDAYHPGIDHRLAELWRHVQSRVSAVHALPNGTQFYAAPSSLAGDASTVRQDCPYAIPAYFRLWDACLTRPVRGLFVTGAPSDIWSMADLRAKQSYQPRFTVGIRYGSGSPINDGRLANLGFEILATNKKVRENNTLGNEWGANDPDAGPLDYRGDQFFDYYHRREPVPMLTSGAPWRPEGSAGQILFYVNQHPGQPHPAVAVGICIPAGGPEQFAATRAGITGKP</sequence>
<dbReference type="Proteomes" id="UP000541033">
    <property type="component" value="Unassembled WGS sequence"/>
</dbReference>
<comment type="caution">
    <text evidence="2">The sequence shown here is derived from an EMBL/GenBank/DDBJ whole genome shotgun (WGS) entry which is preliminary data.</text>
</comment>
<dbReference type="AlphaFoldDB" id="A0A7X5R345"/>
<evidence type="ECO:0000313" key="3">
    <source>
        <dbReference type="Proteomes" id="UP000541033"/>
    </source>
</evidence>
<dbReference type="EMBL" id="JAAMOX010000002">
    <property type="protein sequence ID" value="NIH54795.1"/>
    <property type="molecule type" value="Genomic_DNA"/>
</dbReference>
<evidence type="ECO:0000313" key="2">
    <source>
        <dbReference type="EMBL" id="NIH54795.1"/>
    </source>
</evidence>
<organism evidence="2 3">
    <name type="scientific">Lysinibacter cavernae</name>
    <dbReference type="NCBI Taxonomy" id="1640652"/>
    <lineage>
        <taxon>Bacteria</taxon>
        <taxon>Bacillati</taxon>
        <taxon>Actinomycetota</taxon>
        <taxon>Actinomycetes</taxon>
        <taxon>Micrococcales</taxon>
        <taxon>Microbacteriaceae</taxon>
        <taxon>Lysinibacter</taxon>
    </lineage>
</organism>
<gene>
    <name evidence="2" type="ORF">FHX76_002691</name>
</gene>
<proteinExistence type="predicted"/>
<dbReference type="InterPro" id="IPR018310">
    <property type="entry name" value="Put_endonuclease_Z1-dom"/>
</dbReference>
<accession>A0A7X5R345</accession>
<keyword evidence="3" id="KW-1185">Reference proteome</keyword>
<protein>
    <recommendedName>
        <fullName evidence="1">Putative endonuclease Z1 domain-containing protein</fullName>
    </recommendedName>
</protein>
<dbReference type="RefSeq" id="WP_243848797.1">
    <property type="nucleotide sequence ID" value="NZ_JAAMOX010000002.1"/>
</dbReference>
<dbReference type="Pfam" id="PF10593">
    <property type="entry name" value="Z1"/>
    <property type="match status" value="1"/>
</dbReference>
<reference evidence="2 3" key="1">
    <citation type="submission" date="2020-02" db="EMBL/GenBank/DDBJ databases">
        <title>Sequencing the genomes of 1000 actinobacteria strains.</title>
        <authorList>
            <person name="Klenk H.-P."/>
        </authorList>
    </citation>
    <scope>NUCLEOTIDE SEQUENCE [LARGE SCALE GENOMIC DNA]</scope>
    <source>
        <strain evidence="2 3">DSM 27960</strain>
    </source>
</reference>
<name>A0A7X5R345_9MICO</name>
<evidence type="ECO:0000259" key="1">
    <source>
        <dbReference type="Pfam" id="PF10593"/>
    </source>
</evidence>